<evidence type="ECO:0000256" key="8">
    <source>
        <dbReference type="ARBA" id="ARBA00023065"/>
    </source>
</evidence>
<evidence type="ECO:0000256" key="10">
    <source>
        <dbReference type="ARBA" id="ARBA00023201"/>
    </source>
</evidence>
<reference evidence="14" key="1">
    <citation type="submission" date="2021-11" db="EMBL/GenBank/DDBJ databases">
        <authorList>
            <person name="Schell T."/>
        </authorList>
    </citation>
    <scope>NUCLEOTIDE SEQUENCE</scope>
    <source>
        <strain evidence="14">M5</strain>
    </source>
</reference>
<dbReference type="Pfam" id="PF00858">
    <property type="entry name" value="ASC"/>
    <property type="match status" value="1"/>
</dbReference>
<evidence type="ECO:0000313" key="15">
    <source>
        <dbReference type="Proteomes" id="UP000789390"/>
    </source>
</evidence>
<dbReference type="GO" id="GO:0015280">
    <property type="term" value="F:ligand-gated sodium channel activity"/>
    <property type="evidence" value="ECO:0007669"/>
    <property type="project" value="TreeGrafter"/>
</dbReference>
<evidence type="ECO:0000256" key="13">
    <source>
        <dbReference type="SAM" id="Phobius"/>
    </source>
</evidence>
<keyword evidence="15" id="KW-1185">Reference proteome</keyword>
<evidence type="ECO:0000256" key="4">
    <source>
        <dbReference type="ARBA" id="ARBA00022461"/>
    </source>
</evidence>
<feature type="transmembrane region" description="Helical" evidence="13">
    <location>
        <begin position="515"/>
        <end position="535"/>
    </location>
</feature>
<evidence type="ECO:0000256" key="12">
    <source>
        <dbReference type="RuleBase" id="RU000679"/>
    </source>
</evidence>
<keyword evidence="9 13" id="KW-0472">Membrane</keyword>
<comment type="caution">
    <text evidence="14">The sequence shown here is derived from an EMBL/GenBank/DDBJ whole genome shotgun (WGS) entry which is preliminary data.</text>
</comment>
<dbReference type="Gene3D" id="1.10.287.770">
    <property type="entry name" value="YojJ-like"/>
    <property type="match status" value="1"/>
</dbReference>
<keyword evidence="10 12" id="KW-0739">Sodium transport</keyword>
<dbReference type="GO" id="GO:0005886">
    <property type="term" value="C:plasma membrane"/>
    <property type="evidence" value="ECO:0007669"/>
    <property type="project" value="TreeGrafter"/>
</dbReference>
<comment type="subcellular location">
    <subcellularLocation>
        <location evidence="1">Membrane</location>
        <topology evidence="1">Multi-pass membrane protein</topology>
    </subcellularLocation>
</comment>
<keyword evidence="5 12" id="KW-0812">Transmembrane</keyword>
<evidence type="ECO:0000313" key="14">
    <source>
        <dbReference type="EMBL" id="CAH0108091.1"/>
    </source>
</evidence>
<evidence type="ECO:0000256" key="3">
    <source>
        <dbReference type="ARBA" id="ARBA00022448"/>
    </source>
</evidence>
<keyword evidence="3 12" id="KW-0813">Transport</keyword>
<organism evidence="14 15">
    <name type="scientific">Daphnia galeata</name>
    <dbReference type="NCBI Taxonomy" id="27404"/>
    <lineage>
        <taxon>Eukaryota</taxon>
        <taxon>Metazoa</taxon>
        <taxon>Ecdysozoa</taxon>
        <taxon>Arthropoda</taxon>
        <taxon>Crustacea</taxon>
        <taxon>Branchiopoda</taxon>
        <taxon>Diplostraca</taxon>
        <taxon>Cladocera</taxon>
        <taxon>Anomopoda</taxon>
        <taxon>Daphniidae</taxon>
        <taxon>Daphnia</taxon>
    </lineage>
</organism>
<sequence>MSAAALKTIRYAATSSLFASNIVVPTEVRRNAWTAVDLTPPISVNKDRFQSAVNKIPSHYCRPRSLANSAKKEKFSFCLHLWKRFARTTTGHGFARMVDNEEPKSLRIFWVVVVVLLLSGLLISIVIISYEVLVVRGLRREFIVQNNTTMFLPDIHICDTSLFNLTTLKEMGINNTMASYLTLALSHLLASKAIIENKEKQERLNTEFRRLIQGITIQEIFDRTTLRCEAIILGCTHERILYSGKKCCSKFFGNRRYVTDLAAICVSTHFQPPLEEIFDTQIYGFTVYLKTNVVDRFEFDSTIISSNVASRRGIMYAVSDSITAVNPTISTVGRFINPGTWTSVSISLTRTDNTELKKGLLSTHSCVSPDSPDHLHLVPNHNVYSQRNCVFSSTRTILEQKLNCSRFRFSRMGSLKSCYPNVMIDVHSPELANEIKQKIQECPEDCISDNYHVSSSTTQLDLGDHDDMHSNEKHNDHIVHSALHFYYSSFTFTVIKNHPESLVKWLSDVGGNMSLYLGASFVTLLEMIVLLFRCTRKCFYRKMYKKNLLAQSFDSTQS</sequence>
<keyword evidence="6 13" id="KW-1133">Transmembrane helix</keyword>
<dbReference type="Proteomes" id="UP000789390">
    <property type="component" value="Unassembled WGS sequence"/>
</dbReference>
<keyword evidence="4 12" id="KW-0894">Sodium channel</keyword>
<evidence type="ECO:0000256" key="5">
    <source>
        <dbReference type="ARBA" id="ARBA00022692"/>
    </source>
</evidence>
<evidence type="ECO:0000256" key="2">
    <source>
        <dbReference type="ARBA" id="ARBA00007193"/>
    </source>
</evidence>
<accession>A0A8J2RTP1</accession>
<feature type="transmembrane region" description="Helical" evidence="13">
    <location>
        <begin position="106"/>
        <end position="130"/>
    </location>
</feature>
<keyword evidence="7" id="KW-0915">Sodium</keyword>
<keyword evidence="11 12" id="KW-0407">Ion channel</keyword>
<dbReference type="PANTHER" id="PTHR11690">
    <property type="entry name" value="AMILORIDE-SENSITIVE SODIUM CHANNEL-RELATED"/>
    <property type="match status" value="1"/>
</dbReference>
<comment type="similarity">
    <text evidence="2 12">Belongs to the amiloride-sensitive sodium channel (TC 1.A.6) family.</text>
</comment>
<name>A0A8J2RTP1_9CRUS</name>
<protein>
    <submittedName>
        <fullName evidence="14">Uncharacterized protein</fullName>
    </submittedName>
</protein>
<keyword evidence="8 12" id="KW-0406">Ion transport</keyword>
<gene>
    <name evidence="14" type="ORF">DGAL_LOCUS11457</name>
</gene>
<evidence type="ECO:0000256" key="9">
    <source>
        <dbReference type="ARBA" id="ARBA00023136"/>
    </source>
</evidence>
<proteinExistence type="inferred from homology"/>
<dbReference type="OrthoDB" id="6381924at2759"/>
<dbReference type="InterPro" id="IPR001873">
    <property type="entry name" value="ENaC"/>
</dbReference>
<dbReference type="AlphaFoldDB" id="A0A8J2RTP1"/>
<evidence type="ECO:0000256" key="7">
    <source>
        <dbReference type="ARBA" id="ARBA00023053"/>
    </source>
</evidence>
<evidence type="ECO:0000256" key="1">
    <source>
        <dbReference type="ARBA" id="ARBA00004141"/>
    </source>
</evidence>
<dbReference type="EMBL" id="CAKKLH010000281">
    <property type="protein sequence ID" value="CAH0108091.1"/>
    <property type="molecule type" value="Genomic_DNA"/>
</dbReference>
<evidence type="ECO:0000256" key="6">
    <source>
        <dbReference type="ARBA" id="ARBA00022989"/>
    </source>
</evidence>
<dbReference type="PANTHER" id="PTHR11690:SF296">
    <property type="entry name" value="DEGENERIN-LIKE PROTEIN DEL-10"/>
    <property type="match status" value="1"/>
</dbReference>
<evidence type="ECO:0000256" key="11">
    <source>
        <dbReference type="ARBA" id="ARBA00023303"/>
    </source>
</evidence>